<accession>A0ABP9ZH94</accession>
<reference evidence="1 2" key="1">
    <citation type="submission" date="2024-03" db="EMBL/GenBank/DDBJ databases">
        <title>Inconsistent identification of Apilactobacillus kunkeei-related strains obtained by well-developed overall genome related indices.</title>
        <authorList>
            <person name="Maeno S."/>
            <person name="Endo A."/>
        </authorList>
    </citation>
    <scope>NUCLEOTIDE SEQUENCE [LARGE SCALE GENOMIC DNA]</scope>
    <source>
        <strain evidence="1 2">20H-10</strain>
    </source>
</reference>
<evidence type="ECO:0008006" key="3">
    <source>
        <dbReference type="Google" id="ProtNLM"/>
    </source>
</evidence>
<dbReference type="RefSeq" id="WP_053950500.1">
    <property type="nucleotide sequence ID" value="NZ_BAABVV010000028.1"/>
</dbReference>
<dbReference type="EMBL" id="BAABVV010000028">
    <property type="protein sequence ID" value="GAA6114149.1"/>
    <property type="molecule type" value="Genomic_DNA"/>
</dbReference>
<proteinExistence type="predicted"/>
<keyword evidence="2" id="KW-1185">Reference proteome</keyword>
<dbReference type="Proteomes" id="UP001438112">
    <property type="component" value="Unassembled WGS sequence"/>
</dbReference>
<gene>
    <name evidence="1" type="ORF">AP20H10_05120</name>
</gene>
<evidence type="ECO:0000313" key="2">
    <source>
        <dbReference type="Proteomes" id="UP001438112"/>
    </source>
</evidence>
<evidence type="ECO:0000313" key="1">
    <source>
        <dbReference type="EMBL" id="GAA6114149.1"/>
    </source>
</evidence>
<name>A0ABP9ZH94_9LACO</name>
<comment type="caution">
    <text evidence="1">The sequence shown here is derived from an EMBL/GenBank/DDBJ whole genome shotgun (WGS) entry which is preliminary data.</text>
</comment>
<organism evidence="1 2">
    <name type="scientific">Apilactobacillus apinorum</name>
    <dbReference type="NCBI Taxonomy" id="1218495"/>
    <lineage>
        <taxon>Bacteria</taxon>
        <taxon>Bacillati</taxon>
        <taxon>Bacillota</taxon>
        <taxon>Bacilli</taxon>
        <taxon>Lactobacillales</taxon>
        <taxon>Lactobacillaceae</taxon>
        <taxon>Apilactobacillus</taxon>
    </lineage>
</organism>
<protein>
    <recommendedName>
        <fullName evidence="3">DNA-directed RNA polymerase beta subunit</fullName>
    </recommendedName>
</protein>
<sequence>MNHNVDDQTVQNFFDYYYHDRGMLKWQGFMLSDHVSALRKEQRESIDDSYLYMSQKEIYKQLDLKGKKKQPVEITLINVENQQQVINGIVVNLQPDQVTILVDTTEMIVLMAEILIVK</sequence>